<reference evidence="2 3" key="1">
    <citation type="submission" date="2016-10" db="EMBL/GenBank/DDBJ databases">
        <authorList>
            <person name="de Groot N.N."/>
        </authorList>
    </citation>
    <scope>NUCLEOTIDE SEQUENCE [LARGE SCALE GENOMIC DNA]</scope>
    <source>
        <strain evidence="2 3">DSM 20581</strain>
    </source>
</reference>
<gene>
    <name evidence="2" type="ORF">SAMN04488506_0550</name>
</gene>
<dbReference type="EMBL" id="FOXW01000002">
    <property type="protein sequence ID" value="SFQ10178.1"/>
    <property type="molecule type" value="Genomic_DNA"/>
</dbReference>
<evidence type="ECO:0000313" key="2">
    <source>
        <dbReference type="EMBL" id="SFQ10178.1"/>
    </source>
</evidence>
<evidence type="ECO:0000313" key="3">
    <source>
        <dbReference type="Proteomes" id="UP000199136"/>
    </source>
</evidence>
<organism evidence="2 3">
    <name type="scientific">Desemzia incerta</name>
    <dbReference type="NCBI Taxonomy" id="82801"/>
    <lineage>
        <taxon>Bacteria</taxon>
        <taxon>Bacillati</taxon>
        <taxon>Bacillota</taxon>
        <taxon>Bacilli</taxon>
        <taxon>Lactobacillales</taxon>
        <taxon>Carnobacteriaceae</taxon>
        <taxon>Desemzia</taxon>
    </lineage>
</organism>
<name>A0A1I5VRJ0_9LACT</name>
<feature type="domain" description="Reverse transcriptase" evidence="1">
    <location>
        <begin position="1"/>
        <end position="342"/>
    </location>
</feature>
<proteinExistence type="predicted"/>
<dbReference type="AlphaFoldDB" id="A0A1I5VRJ0"/>
<protein>
    <submittedName>
        <fullName evidence="2">Reverse transcriptase (RNA-dependent DNA polymerase)</fullName>
    </submittedName>
</protein>
<dbReference type="PROSITE" id="PS50878">
    <property type="entry name" value="RT_POL"/>
    <property type="match status" value="1"/>
</dbReference>
<keyword evidence="2" id="KW-0695">RNA-directed DNA polymerase</keyword>
<dbReference type="InterPro" id="IPR043502">
    <property type="entry name" value="DNA/RNA_pol_sf"/>
</dbReference>
<dbReference type="GO" id="GO:0003964">
    <property type="term" value="F:RNA-directed DNA polymerase activity"/>
    <property type="evidence" value="ECO:0007669"/>
    <property type="project" value="UniProtKB-KW"/>
</dbReference>
<dbReference type="Proteomes" id="UP000199136">
    <property type="component" value="Unassembled WGS sequence"/>
</dbReference>
<keyword evidence="2" id="KW-0548">Nucleotidyltransferase</keyword>
<dbReference type="SUPFAM" id="SSF56672">
    <property type="entry name" value="DNA/RNA polymerases"/>
    <property type="match status" value="1"/>
</dbReference>
<dbReference type="OrthoDB" id="9793236at2"/>
<dbReference type="InterPro" id="IPR000477">
    <property type="entry name" value="RT_dom"/>
</dbReference>
<dbReference type="RefSeq" id="WP_092479631.1">
    <property type="nucleotide sequence ID" value="NZ_FOXW01000002.1"/>
</dbReference>
<sequence length="450" mass="53966">MLDVNKYKMKRYIHFDRKVKIETVESYVTNPKKIAEHSFLPFIHYITSFEKNIGEKNSKLNNRPIKLKTRDIMYAGHLDNYIYKYYADNLNNCYNQWMFNKEMDKCSTAYRNNKEYKSNIDFAAEVINEIVDFKESYILVGDFTHFFDQIDHKYLKMNLLTVLNLERLERDWFNVYKSITKYGYYEKEHLIKKYGTDKQIRRSKKNSYFSQLSEFRKFQNQYKCISNTKGFGIPQGTAISAVFANIYAINFDSKLKEIADKHSGLYRRYSDDFILVLPKEQKISSLSATDFKEIEKLVRVHAINNKIEIQEEKTGMFEYTNSQLFDINQRKFSRLDYLGFLFDGKKVEMRVKSPYKFYRKAYQLIDKAKKIKEKKSLIKLPYRKQIYGLYTDLGRNRGSFGNFISYAWRAQQKFDKLSPNTENLMMQQIKNRKKKIEKRLSVNLHTKIEK</sequence>
<keyword evidence="3" id="KW-1185">Reference proteome</keyword>
<accession>A0A1I5VRJ0</accession>
<keyword evidence="2" id="KW-0808">Transferase</keyword>
<evidence type="ECO:0000259" key="1">
    <source>
        <dbReference type="PROSITE" id="PS50878"/>
    </source>
</evidence>